<dbReference type="PROSITE" id="PS50995">
    <property type="entry name" value="HTH_MARR_2"/>
    <property type="match status" value="1"/>
</dbReference>
<proteinExistence type="predicted"/>
<evidence type="ECO:0000259" key="1">
    <source>
        <dbReference type="PROSITE" id="PS50995"/>
    </source>
</evidence>
<accession>A0ABP8DZB1</accession>
<reference evidence="3" key="1">
    <citation type="journal article" date="2019" name="Int. J. Syst. Evol. Microbiol.">
        <title>The Global Catalogue of Microorganisms (GCM) 10K type strain sequencing project: providing services to taxonomists for standard genome sequencing and annotation.</title>
        <authorList>
            <consortium name="The Broad Institute Genomics Platform"/>
            <consortium name="The Broad Institute Genome Sequencing Center for Infectious Disease"/>
            <person name="Wu L."/>
            <person name="Ma J."/>
        </authorList>
    </citation>
    <scope>NUCLEOTIDE SEQUENCE [LARGE SCALE GENOMIC DNA]</scope>
    <source>
        <strain evidence="3">JCM 17442</strain>
    </source>
</reference>
<dbReference type="InterPro" id="IPR000835">
    <property type="entry name" value="HTH_MarR-typ"/>
</dbReference>
<organism evidence="2 3">
    <name type="scientific">Frondihabitans peucedani</name>
    <dbReference type="NCBI Taxonomy" id="598626"/>
    <lineage>
        <taxon>Bacteria</taxon>
        <taxon>Bacillati</taxon>
        <taxon>Actinomycetota</taxon>
        <taxon>Actinomycetes</taxon>
        <taxon>Micrococcales</taxon>
        <taxon>Microbacteriaceae</taxon>
        <taxon>Frondihabitans</taxon>
    </lineage>
</organism>
<sequence>MSERISPTRGDIDAIAAWTVIRAARELARRLADSLEPLGLTPVEFGVLVQLAAADGLSQADLARAVGVRPQSMTGLVGGLDARALLTRGADRGRGRHSRIHLTDDGLALLAEAYPVVLASNSWFGDDPAATEAVVASLRPMLGGPEDPVVGAVAAGSDGVV</sequence>
<keyword evidence="3" id="KW-1185">Reference proteome</keyword>
<dbReference type="PANTHER" id="PTHR33164:SF43">
    <property type="entry name" value="HTH-TYPE TRANSCRIPTIONAL REPRESSOR YETL"/>
    <property type="match status" value="1"/>
</dbReference>
<dbReference type="EMBL" id="BAABAU010000001">
    <property type="protein sequence ID" value="GAA4265310.1"/>
    <property type="molecule type" value="Genomic_DNA"/>
</dbReference>
<dbReference type="Gene3D" id="1.10.10.10">
    <property type="entry name" value="Winged helix-like DNA-binding domain superfamily/Winged helix DNA-binding domain"/>
    <property type="match status" value="1"/>
</dbReference>
<feature type="domain" description="HTH marR-type" evidence="1">
    <location>
        <begin position="13"/>
        <end position="143"/>
    </location>
</feature>
<dbReference type="InterPro" id="IPR036390">
    <property type="entry name" value="WH_DNA-bd_sf"/>
</dbReference>
<dbReference type="SUPFAM" id="SSF46785">
    <property type="entry name" value="Winged helix' DNA-binding domain"/>
    <property type="match status" value="1"/>
</dbReference>
<dbReference type="RefSeq" id="WP_344793850.1">
    <property type="nucleotide sequence ID" value="NZ_BAABAU010000001.1"/>
</dbReference>
<dbReference type="SMART" id="SM00347">
    <property type="entry name" value="HTH_MARR"/>
    <property type="match status" value="1"/>
</dbReference>
<name>A0ABP8DZB1_9MICO</name>
<protein>
    <recommendedName>
        <fullName evidence="1">HTH marR-type domain-containing protein</fullName>
    </recommendedName>
</protein>
<evidence type="ECO:0000313" key="3">
    <source>
        <dbReference type="Proteomes" id="UP001501594"/>
    </source>
</evidence>
<evidence type="ECO:0000313" key="2">
    <source>
        <dbReference type="EMBL" id="GAA4265310.1"/>
    </source>
</evidence>
<dbReference type="Pfam" id="PF12802">
    <property type="entry name" value="MarR_2"/>
    <property type="match status" value="1"/>
</dbReference>
<dbReference type="InterPro" id="IPR039422">
    <property type="entry name" value="MarR/SlyA-like"/>
</dbReference>
<dbReference type="PANTHER" id="PTHR33164">
    <property type="entry name" value="TRANSCRIPTIONAL REGULATOR, MARR FAMILY"/>
    <property type="match status" value="1"/>
</dbReference>
<dbReference type="InterPro" id="IPR036388">
    <property type="entry name" value="WH-like_DNA-bd_sf"/>
</dbReference>
<gene>
    <name evidence="2" type="ORF">GCM10022256_09220</name>
</gene>
<comment type="caution">
    <text evidence="2">The sequence shown here is derived from an EMBL/GenBank/DDBJ whole genome shotgun (WGS) entry which is preliminary data.</text>
</comment>
<dbReference type="Proteomes" id="UP001501594">
    <property type="component" value="Unassembled WGS sequence"/>
</dbReference>